<evidence type="ECO:0000259" key="1">
    <source>
        <dbReference type="Pfam" id="PF08281"/>
    </source>
</evidence>
<protein>
    <recommendedName>
        <fullName evidence="1">RNA polymerase sigma factor 70 region 4 type 2 domain-containing protein</fullName>
    </recommendedName>
</protein>
<organism evidence="2 3">
    <name type="scientific">Solitalea longa</name>
    <dbReference type="NCBI Taxonomy" id="2079460"/>
    <lineage>
        <taxon>Bacteria</taxon>
        <taxon>Pseudomonadati</taxon>
        <taxon>Bacteroidota</taxon>
        <taxon>Sphingobacteriia</taxon>
        <taxon>Sphingobacteriales</taxon>
        <taxon>Sphingobacteriaceae</taxon>
        <taxon>Solitalea</taxon>
    </lineage>
</organism>
<name>A0A2S5A5N6_9SPHI</name>
<sequence>MLAAIDKLPEKRRKIFLMSNIEGLKYAEIADQLNVSVNTVKTQIKLA</sequence>
<gene>
    <name evidence="2" type="ORF">C3K47_05125</name>
</gene>
<dbReference type="RefSeq" id="WP_103788042.1">
    <property type="nucleotide sequence ID" value="NZ_PQVF01000003.1"/>
</dbReference>
<dbReference type="InterPro" id="IPR036388">
    <property type="entry name" value="WH-like_DNA-bd_sf"/>
</dbReference>
<evidence type="ECO:0000313" key="2">
    <source>
        <dbReference type="EMBL" id="POY37911.1"/>
    </source>
</evidence>
<accession>A0A2S5A5N6</accession>
<dbReference type="GO" id="GO:0016987">
    <property type="term" value="F:sigma factor activity"/>
    <property type="evidence" value="ECO:0007669"/>
    <property type="project" value="InterPro"/>
</dbReference>
<dbReference type="GO" id="GO:0003677">
    <property type="term" value="F:DNA binding"/>
    <property type="evidence" value="ECO:0007669"/>
    <property type="project" value="InterPro"/>
</dbReference>
<dbReference type="InterPro" id="IPR013249">
    <property type="entry name" value="RNA_pol_sigma70_r4_t2"/>
</dbReference>
<reference evidence="2 3" key="1">
    <citation type="submission" date="2018-01" db="EMBL/GenBank/DDBJ databases">
        <authorList>
            <person name="Gaut B.S."/>
            <person name="Morton B.R."/>
            <person name="Clegg M.T."/>
            <person name="Duvall M.R."/>
        </authorList>
    </citation>
    <scope>NUCLEOTIDE SEQUENCE [LARGE SCALE GENOMIC DNA]</scope>
    <source>
        <strain evidence="2 3">HR-AV</strain>
    </source>
</reference>
<dbReference type="InterPro" id="IPR013324">
    <property type="entry name" value="RNA_pol_sigma_r3/r4-like"/>
</dbReference>
<dbReference type="Gene3D" id="1.10.10.10">
    <property type="entry name" value="Winged helix-like DNA-binding domain superfamily/Winged helix DNA-binding domain"/>
    <property type="match status" value="1"/>
</dbReference>
<dbReference type="GO" id="GO:0006352">
    <property type="term" value="P:DNA-templated transcription initiation"/>
    <property type="evidence" value="ECO:0007669"/>
    <property type="project" value="InterPro"/>
</dbReference>
<dbReference type="AlphaFoldDB" id="A0A2S5A5N6"/>
<proteinExistence type="predicted"/>
<dbReference type="EMBL" id="PQVF01000003">
    <property type="protein sequence ID" value="POY37911.1"/>
    <property type="molecule type" value="Genomic_DNA"/>
</dbReference>
<dbReference type="CDD" id="cd06171">
    <property type="entry name" value="Sigma70_r4"/>
    <property type="match status" value="1"/>
</dbReference>
<dbReference type="Proteomes" id="UP000236893">
    <property type="component" value="Unassembled WGS sequence"/>
</dbReference>
<keyword evidence="3" id="KW-1185">Reference proteome</keyword>
<comment type="caution">
    <text evidence="2">The sequence shown here is derived from an EMBL/GenBank/DDBJ whole genome shotgun (WGS) entry which is preliminary data.</text>
</comment>
<dbReference type="SUPFAM" id="SSF88659">
    <property type="entry name" value="Sigma3 and sigma4 domains of RNA polymerase sigma factors"/>
    <property type="match status" value="1"/>
</dbReference>
<dbReference type="OrthoDB" id="9772248at2"/>
<evidence type="ECO:0000313" key="3">
    <source>
        <dbReference type="Proteomes" id="UP000236893"/>
    </source>
</evidence>
<feature type="domain" description="RNA polymerase sigma factor 70 region 4 type 2" evidence="1">
    <location>
        <begin position="2"/>
        <end position="47"/>
    </location>
</feature>
<dbReference type="Pfam" id="PF08281">
    <property type="entry name" value="Sigma70_r4_2"/>
    <property type="match status" value="1"/>
</dbReference>